<evidence type="ECO:0000256" key="3">
    <source>
        <dbReference type="ARBA" id="ARBA00022553"/>
    </source>
</evidence>
<dbReference type="InterPro" id="IPR050482">
    <property type="entry name" value="Sensor_HK_TwoCompSys"/>
</dbReference>
<evidence type="ECO:0000259" key="12">
    <source>
        <dbReference type="Pfam" id="PF07730"/>
    </source>
</evidence>
<evidence type="ECO:0000256" key="10">
    <source>
        <dbReference type="SAM" id="Phobius"/>
    </source>
</evidence>
<comment type="caution">
    <text evidence="14">The sequence shown here is derived from an EMBL/GenBank/DDBJ whole genome shotgun (WGS) entry which is preliminary data.</text>
</comment>
<dbReference type="InterPro" id="IPR036890">
    <property type="entry name" value="HATPase_C_sf"/>
</dbReference>
<evidence type="ECO:0000256" key="5">
    <source>
        <dbReference type="ARBA" id="ARBA00022741"/>
    </source>
</evidence>
<feature type="transmembrane region" description="Helical" evidence="10">
    <location>
        <begin position="66"/>
        <end position="85"/>
    </location>
</feature>
<dbReference type="SUPFAM" id="SSF55874">
    <property type="entry name" value="ATPase domain of HSP90 chaperone/DNA topoisomerase II/histidine kinase"/>
    <property type="match status" value="1"/>
</dbReference>
<dbReference type="CDD" id="cd16917">
    <property type="entry name" value="HATPase_UhpB-NarQ-NarX-like"/>
    <property type="match status" value="1"/>
</dbReference>
<keyword evidence="8" id="KW-0902">Two-component regulatory system</keyword>
<dbReference type="Gene3D" id="3.30.565.10">
    <property type="entry name" value="Histidine kinase-like ATPase, C-terminal domain"/>
    <property type="match status" value="1"/>
</dbReference>
<keyword evidence="10" id="KW-0812">Transmembrane</keyword>
<dbReference type="GO" id="GO:0016301">
    <property type="term" value="F:kinase activity"/>
    <property type="evidence" value="ECO:0007669"/>
    <property type="project" value="UniProtKB-KW"/>
</dbReference>
<evidence type="ECO:0000256" key="8">
    <source>
        <dbReference type="ARBA" id="ARBA00023012"/>
    </source>
</evidence>
<feature type="region of interest" description="Disordered" evidence="9">
    <location>
        <begin position="413"/>
        <end position="434"/>
    </location>
</feature>
<evidence type="ECO:0000256" key="1">
    <source>
        <dbReference type="ARBA" id="ARBA00000085"/>
    </source>
</evidence>
<dbReference type="InterPro" id="IPR011712">
    <property type="entry name" value="Sig_transdc_His_kin_sub3_dim/P"/>
</dbReference>
<sequence length="434" mass="46121">MKQRTFLAARVDQWSREHPRLLDLTLAGLMWLVFGPLSALAGPLAFLIATAAILPLAVRRRFPTAVLAWLATVFAVQLMLVPVPLPANIAQAIVVYTVAAHVASLPIRLLALGAALTGSVLAGFRWSTPPEYMANVLTNAVFLGILSVLVWVIGDLVRGRQANVSALREASARLEESRLQRERFVAQQQRVVAAREIHDIVAHSLTVMIVQADGAEYAAEHARPWDRADAGKVFATIGRTARSALTEVRGVIEVLRDTDADTETDADTGGPEEPHGAGLGIAELRRLVDSVRAAGLAVDVDAEPAVFDDVPAAIRFAVLRVVRESLTNVLKHAGPHATAHVVAARKQGWIMVRVEDDGVGVRRADAIADHVSEPGYGLDGMRERLRVLGGVLEAGPRRGGGFVIDAATPVTVPSPSARPAGLATPSGGTGRSGE</sequence>
<dbReference type="Pfam" id="PF07730">
    <property type="entry name" value="HisKA_3"/>
    <property type="match status" value="1"/>
</dbReference>
<evidence type="ECO:0000256" key="6">
    <source>
        <dbReference type="ARBA" id="ARBA00022777"/>
    </source>
</evidence>
<dbReference type="Pfam" id="PF02518">
    <property type="entry name" value="HATPase_c"/>
    <property type="match status" value="1"/>
</dbReference>
<keyword evidence="15" id="KW-1185">Reference proteome</keyword>
<dbReference type="EC" id="2.7.13.3" evidence="2"/>
<evidence type="ECO:0000313" key="14">
    <source>
        <dbReference type="EMBL" id="MFB9677612.1"/>
    </source>
</evidence>
<evidence type="ECO:0000313" key="15">
    <source>
        <dbReference type="Proteomes" id="UP001589610"/>
    </source>
</evidence>
<dbReference type="InterPro" id="IPR055558">
    <property type="entry name" value="DUF7134"/>
</dbReference>
<dbReference type="PANTHER" id="PTHR24421:SF10">
    <property type="entry name" value="NITRATE_NITRITE SENSOR PROTEIN NARQ"/>
    <property type="match status" value="1"/>
</dbReference>
<accession>A0ABV5TF03</accession>
<keyword evidence="10" id="KW-0472">Membrane</keyword>
<dbReference type="Proteomes" id="UP001589610">
    <property type="component" value="Unassembled WGS sequence"/>
</dbReference>
<dbReference type="Gene3D" id="1.20.5.1930">
    <property type="match status" value="1"/>
</dbReference>
<dbReference type="InterPro" id="IPR003594">
    <property type="entry name" value="HATPase_dom"/>
</dbReference>
<feature type="transmembrane region" description="Helical" evidence="10">
    <location>
        <begin position="105"/>
        <end position="124"/>
    </location>
</feature>
<feature type="transmembrane region" description="Helical" evidence="10">
    <location>
        <begin position="136"/>
        <end position="154"/>
    </location>
</feature>
<comment type="catalytic activity">
    <reaction evidence="1">
        <text>ATP + protein L-histidine = ADP + protein N-phospho-L-histidine.</text>
        <dbReference type="EC" id="2.7.13.3"/>
    </reaction>
</comment>
<dbReference type="EMBL" id="JBHMBS010000008">
    <property type="protein sequence ID" value="MFB9677612.1"/>
    <property type="molecule type" value="Genomic_DNA"/>
</dbReference>
<proteinExistence type="predicted"/>
<keyword evidence="3" id="KW-0597">Phosphoprotein</keyword>
<protein>
    <recommendedName>
        <fullName evidence="2">histidine kinase</fullName>
        <ecNumber evidence="2">2.7.13.3</ecNumber>
    </recommendedName>
</protein>
<keyword evidence="7" id="KW-0067">ATP-binding</keyword>
<evidence type="ECO:0000259" key="13">
    <source>
        <dbReference type="Pfam" id="PF23539"/>
    </source>
</evidence>
<reference evidence="14 15" key="1">
    <citation type="submission" date="2024-09" db="EMBL/GenBank/DDBJ databases">
        <authorList>
            <person name="Sun Q."/>
            <person name="Mori K."/>
        </authorList>
    </citation>
    <scope>NUCLEOTIDE SEQUENCE [LARGE SCALE GENOMIC DNA]</scope>
    <source>
        <strain evidence="14 15">JCM 3028</strain>
    </source>
</reference>
<feature type="transmembrane region" description="Helical" evidence="10">
    <location>
        <begin position="29"/>
        <end position="54"/>
    </location>
</feature>
<feature type="region of interest" description="Disordered" evidence="9">
    <location>
        <begin position="259"/>
        <end position="278"/>
    </location>
</feature>
<evidence type="ECO:0000256" key="4">
    <source>
        <dbReference type="ARBA" id="ARBA00022679"/>
    </source>
</evidence>
<feature type="domain" description="Histidine kinase/HSP90-like ATPase" evidence="11">
    <location>
        <begin position="318"/>
        <end position="406"/>
    </location>
</feature>
<dbReference type="RefSeq" id="WP_344743491.1">
    <property type="nucleotide sequence ID" value="NZ_BAAAWW010000026.1"/>
</dbReference>
<evidence type="ECO:0000259" key="11">
    <source>
        <dbReference type="Pfam" id="PF02518"/>
    </source>
</evidence>
<evidence type="ECO:0000256" key="2">
    <source>
        <dbReference type="ARBA" id="ARBA00012438"/>
    </source>
</evidence>
<dbReference type="PANTHER" id="PTHR24421">
    <property type="entry name" value="NITRATE/NITRITE SENSOR PROTEIN NARX-RELATED"/>
    <property type="match status" value="1"/>
</dbReference>
<feature type="domain" description="DUF7134" evidence="13">
    <location>
        <begin position="12"/>
        <end position="161"/>
    </location>
</feature>
<keyword evidence="10" id="KW-1133">Transmembrane helix</keyword>
<keyword evidence="4" id="KW-0808">Transferase</keyword>
<name>A0ABV5TF03_9ACTN</name>
<keyword evidence="6 14" id="KW-0418">Kinase</keyword>
<keyword evidence="5" id="KW-0547">Nucleotide-binding</keyword>
<evidence type="ECO:0000256" key="7">
    <source>
        <dbReference type="ARBA" id="ARBA00022840"/>
    </source>
</evidence>
<gene>
    <name evidence="14" type="ORF">ACFFRH_19195</name>
</gene>
<dbReference type="Pfam" id="PF23539">
    <property type="entry name" value="DUF7134"/>
    <property type="match status" value="1"/>
</dbReference>
<organism evidence="14 15">
    <name type="scientific">Streptosporangium vulgare</name>
    <dbReference type="NCBI Taxonomy" id="46190"/>
    <lineage>
        <taxon>Bacteria</taxon>
        <taxon>Bacillati</taxon>
        <taxon>Actinomycetota</taxon>
        <taxon>Actinomycetes</taxon>
        <taxon>Streptosporangiales</taxon>
        <taxon>Streptosporangiaceae</taxon>
        <taxon>Streptosporangium</taxon>
    </lineage>
</organism>
<feature type="domain" description="Signal transduction histidine kinase subgroup 3 dimerisation and phosphoacceptor" evidence="12">
    <location>
        <begin position="194"/>
        <end position="259"/>
    </location>
</feature>
<evidence type="ECO:0000256" key="9">
    <source>
        <dbReference type="SAM" id="MobiDB-lite"/>
    </source>
</evidence>